<evidence type="ECO:0000256" key="6">
    <source>
        <dbReference type="SAM" id="MobiDB-lite"/>
    </source>
</evidence>
<dbReference type="GO" id="GO:0045071">
    <property type="term" value="P:negative regulation of viral genome replication"/>
    <property type="evidence" value="ECO:0007669"/>
    <property type="project" value="Ensembl"/>
</dbReference>
<evidence type="ECO:0000256" key="1">
    <source>
        <dbReference type="ARBA" id="ARBA00022737"/>
    </source>
</evidence>
<dbReference type="FunFam" id="1.25.40.20:FF:000231">
    <property type="entry name" value="2-5A-dependent ribonuclease"/>
    <property type="match status" value="1"/>
</dbReference>
<feature type="compositionally biased region" description="Polar residues" evidence="6">
    <location>
        <begin position="40"/>
        <end position="56"/>
    </location>
</feature>
<protein>
    <submittedName>
        <fullName evidence="9">Ribonuclease L (2', 5'-oligoisoadenylate synthetase-dependent)</fullName>
    </submittedName>
</protein>
<dbReference type="GeneTree" id="ENSGT00940000161114"/>
<evidence type="ECO:0000313" key="10">
    <source>
        <dbReference type="Proteomes" id="UP000694415"/>
    </source>
</evidence>
<dbReference type="InterPro" id="IPR038357">
    <property type="entry name" value="KEN_sf"/>
</dbReference>
<dbReference type="PRINTS" id="PR01415">
    <property type="entry name" value="ANKYRIN"/>
</dbReference>
<dbReference type="PANTHER" id="PTHR24141:SF1">
    <property type="entry name" value="2-5A-DEPENDENT RIBONUCLEASE"/>
    <property type="match status" value="1"/>
</dbReference>
<feature type="repeat" description="ANK" evidence="5">
    <location>
        <begin position="307"/>
        <end position="332"/>
    </location>
</feature>
<evidence type="ECO:0000259" key="8">
    <source>
        <dbReference type="PROSITE" id="PS51392"/>
    </source>
</evidence>
<dbReference type="InterPro" id="IPR036770">
    <property type="entry name" value="Ankyrin_rpt-contain_sf"/>
</dbReference>
<dbReference type="PROSITE" id="PS50011">
    <property type="entry name" value="PROTEIN_KINASE_DOM"/>
    <property type="match status" value="1"/>
</dbReference>
<dbReference type="GO" id="GO:0043021">
    <property type="term" value="F:ribonucleoprotein complex binding"/>
    <property type="evidence" value="ECO:0007669"/>
    <property type="project" value="Ensembl"/>
</dbReference>
<dbReference type="PANTHER" id="PTHR24141">
    <property type="entry name" value="2-5A-DEPENDENT RIBONUCLEASE"/>
    <property type="match status" value="1"/>
</dbReference>
<dbReference type="PROSITE" id="PS50297">
    <property type="entry name" value="ANK_REP_REGION"/>
    <property type="match status" value="5"/>
</dbReference>
<dbReference type="GO" id="GO:0003723">
    <property type="term" value="F:RNA binding"/>
    <property type="evidence" value="ECO:0007669"/>
    <property type="project" value="Ensembl"/>
</dbReference>
<dbReference type="Gene3D" id="1.25.40.20">
    <property type="entry name" value="Ankyrin repeat-containing domain"/>
    <property type="match status" value="1"/>
</dbReference>
<dbReference type="Proteomes" id="UP000694415">
    <property type="component" value="Unplaced"/>
</dbReference>
<feature type="domain" description="Protein kinase" evidence="7">
    <location>
        <begin position="399"/>
        <end position="724"/>
    </location>
</feature>
<dbReference type="CDD" id="cd10423">
    <property type="entry name" value="RNase_RNase-L"/>
    <property type="match status" value="1"/>
</dbReference>
<evidence type="ECO:0000313" key="9">
    <source>
        <dbReference type="Ensembl" id="ENSMSIP00000015075.1"/>
    </source>
</evidence>
<dbReference type="Ensembl" id="ENSMSIT00000019155.1">
    <property type="protein sequence ID" value="ENSMSIP00000015075.1"/>
    <property type="gene ID" value="ENSMSIG00000012955.1"/>
</dbReference>
<dbReference type="GO" id="GO:0045444">
    <property type="term" value="P:fat cell differentiation"/>
    <property type="evidence" value="ECO:0007669"/>
    <property type="project" value="Ensembl"/>
</dbReference>
<feature type="repeat" description="ANK" evidence="5">
    <location>
        <begin position="59"/>
        <end position="91"/>
    </location>
</feature>
<organism evidence="9 10">
    <name type="scientific">Mus spicilegus</name>
    <name type="common">Mound-building mouse</name>
    <dbReference type="NCBI Taxonomy" id="10103"/>
    <lineage>
        <taxon>Eukaryota</taxon>
        <taxon>Metazoa</taxon>
        <taxon>Chordata</taxon>
        <taxon>Craniata</taxon>
        <taxon>Vertebrata</taxon>
        <taxon>Euteleostomi</taxon>
        <taxon>Mammalia</taxon>
        <taxon>Eutheria</taxon>
        <taxon>Euarchontoglires</taxon>
        <taxon>Glires</taxon>
        <taxon>Rodentia</taxon>
        <taxon>Myomorpha</taxon>
        <taxon>Muroidea</taxon>
        <taxon>Muridae</taxon>
        <taxon>Murinae</taxon>
        <taxon>Mus</taxon>
        <taxon>Mus</taxon>
    </lineage>
</organism>
<reference evidence="9" key="1">
    <citation type="submission" date="2025-08" db="UniProtKB">
        <authorList>
            <consortium name="Ensembl"/>
        </authorList>
    </citation>
    <scope>IDENTIFICATION</scope>
</reference>
<keyword evidence="3" id="KW-0067">ATP-binding</keyword>
<dbReference type="GO" id="GO:0004672">
    <property type="term" value="F:protein kinase activity"/>
    <property type="evidence" value="ECO:0007669"/>
    <property type="project" value="InterPro"/>
</dbReference>
<dbReference type="InterPro" id="IPR002110">
    <property type="entry name" value="Ankyrin_rpt"/>
</dbReference>
<dbReference type="GO" id="GO:0005524">
    <property type="term" value="F:ATP binding"/>
    <property type="evidence" value="ECO:0007669"/>
    <property type="project" value="UniProtKB-KW"/>
</dbReference>
<evidence type="ECO:0000256" key="5">
    <source>
        <dbReference type="PROSITE-ProRule" id="PRU00023"/>
    </source>
</evidence>
<evidence type="ECO:0000256" key="3">
    <source>
        <dbReference type="ARBA" id="ARBA00022840"/>
    </source>
</evidence>
<dbReference type="Pfam" id="PF13637">
    <property type="entry name" value="Ank_4"/>
    <property type="match status" value="1"/>
</dbReference>
<dbReference type="SUPFAM" id="SSF56112">
    <property type="entry name" value="Protein kinase-like (PK-like)"/>
    <property type="match status" value="1"/>
</dbReference>
<keyword evidence="4 5" id="KW-0040">ANK repeat</keyword>
<feature type="repeat" description="ANK" evidence="5">
    <location>
        <begin position="273"/>
        <end position="306"/>
    </location>
</feature>
<dbReference type="GO" id="GO:0046326">
    <property type="term" value="P:positive regulation of D-glucose import"/>
    <property type="evidence" value="ECO:0007669"/>
    <property type="project" value="Ensembl"/>
</dbReference>
<feature type="repeat" description="ANK" evidence="5">
    <location>
        <begin position="93"/>
        <end position="125"/>
    </location>
</feature>
<name>A0A8C6H2N2_MUSSI</name>
<dbReference type="InterPro" id="IPR011009">
    <property type="entry name" value="Kinase-like_dom_sf"/>
</dbReference>
<dbReference type="GO" id="GO:0045944">
    <property type="term" value="P:positive regulation of transcription by RNA polymerase II"/>
    <property type="evidence" value="ECO:0007669"/>
    <property type="project" value="Ensembl"/>
</dbReference>
<dbReference type="Pfam" id="PF00023">
    <property type="entry name" value="Ank"/>
    <property type="match status" value="1"/>
</dbReference>
<dbReference type="Gene3D" id="1.20.1440.180">
    <property type="entry name" value="KEN domain"/>
    <property type="match status" value="1"/>
</dbReference>
<dbReference type="AlphaFoldDB" id="A0A8C6H2N2"/>
<keyword evidence="2" id="KW-0547">Nucleotide-binding</keyword>
<dbReference type="SMART" id="SM00580">
    <property type="entry name" value="PUG"/>
    <property type="match status" value="1"/>
</dbReference>
<evidence type="ECO:0000259" key="7">
    <source>
        <dbReference type="PROSITE" id="PS50011"/>
    </source>
</evidence>
<feature type="domain" description="KEN" evidence="8">
    <location>
        <begin position="620"/>
        <end position="755"/>
    </location>
</feature>
<evidence type="ECO:0000256" key="4">
    <source>
        <dbReference type="ARBA" id="ARBA00023043"/>
    </source>
</evidence>
<dbReference type="GO" id="GO:0004540">
    <property type="term" value="F:RNA nuclease activity"/>
    <property type="evidence" value="ECO:0007669"/>
    <property type="project" value="Ensembl"/>
</dbReference>
<dbReference type="PROSITE" id="PS50088">
    <property type="entry name" value="ANK_REPEAT"/>
    <property type="match status" value="7"/>
</dbReference>
<dbReference type="GO" id="GO:0006397">
    <property type="term" value="P:mRNA processing"/>
    <property type="evidence" value="ECO:0007669"/>
    <property type="project" value="InterPro"/>
</dbReference>
<sequence>MSEDRTQSAQSLLQDSHCVPKKHTCAFLKEKALRTMETPDYNTPQGGTPSAGSQRTVGEDDSSLIKAVQKGDVVRVQQLLEKGADANVCEDTWGWTPLHNAVQAGRVDIVNLLLSHGADPHRRKKNGATPFIIAGIQGDVKLLEILLSCGADVNECDENGFTAFMEAAERGNAEALRFLFAKGANVNLRRQTTEDKWRSKRGGATALMSAAEKGHLEVLRILLNDMKAEVDAQDNMGRNALIRTLLNRDCENVEEITSILIQHGADVNVRGEGGKTPLIAAVERKHTGLVQMLLNREGINIDARDNEGKTALLIAVEKQLKEIVQLLLEKGAAKCDDLVWIARRNHDYHLVKLLLPYVANPDTDPPAGDWSPHSSRWGTALKSLHSMTRPMIGKLKIFIHDDYKIAGTSEGAVYLGIYDNREVAVKVFCENSPRGRKEVSCLRDCGDHSNLVAFYGREDDKGCLYVCVSLCEWTLEEFLRFPREEPVENGEDKFAHSILLSIFEGVQKLHLHGYSHQDLQPQNILIDSKKAVRLADFDQSIQWNGESQMRDLEDLGRLVLYVVMKGEIPFETLKTQNDEALLTMSPDEETKDLIHCLFSPGENVKNCLVDLLGHPFFWTWENRYRTLRNVGNESDIKVRKCKSDLLRLLQPQTLEPLRSFDQWTSKIDKNVMDEMNHFYEKRKKLPYQDTVGDLLKFIRNIGEHVNEEKKRGMKEMLGDPSRYFQETFPDLVIYIYKKLKETEYRKHFPQPPPRLSVPEAVGPGGIQS</sequence>
<dbReference type="InterPro" id="IPR000719">
    <property type="entry name" value="Prot_kinase_dom"/>
</dbReference>
<keyword evidence="1" id="KW-0677">Repeat</keyword>
<feature type="region of interest" description="Disordered" evidence="6">
    <location>
        <begin position="36"/>
        <end position="60"/>
    </location>
</feature>
<accession>A0A8C6H2N2</accession>
<dbReference type="GO" id="GO:0043488">
    <property type="term" value="P:regulation of mRNA stability"/>
    <property type="evidence" value="ECO:0007669"/>
    <property type="project" value="Ensembl"/>
</dbReference>
<dbReference type="Pfam" id="PF12796">
    <property type="entry name" value="Ank_2"/>
    <property type="match status" value="2"/>
</dbReference>
<evidence type="ECO:0000256" key="2">
    <source>
        <dbReference type="ARBA" id="ARBA00022741"/>
    </source>
</evidence>
<reference evidence="9" key="2">
    <citation type="submission" date="2025-09" db="UniProtKB">
        <authorList>
            <consortium name="Ensembl"/>
        </authorList>
    </citation>
    <scope>IDENTIFICATION</scope>
</reference>
<dbReference type="PROSITE" id="PS51392">
    <property type="entry name" value="KEN"/>
    <property type="match status" value="1"/>
</dbReference>
<dbReference type="FunFam" id="1.20.1440.180:FF:000003">
    <property type="entry name" value="Ribonuclease L"/>
    <property type="match status" value="1"/>
</dbReference>
<proteinExistence type="predicted"/>
<keyword evidence="10" id="KW-1185">Reference proteome</keyword>
<dbReference type="InterPro" id="IPR042745">
    <property type="entry name" value="RNase-L_RNase"/>
</dbReference>
<dbReference type="GO" id="GO:0051607">
    <property type="term" value="P:defense response to virus"/>
    <property type="evidence" value="ECO:0007669"/>
    <property type="project" value="Ensembl"/>
</dbReference>
<dbReference type="Pfam" id="PF06479">
    <property type="entry name" value="Ribonuc_2-5A"/>
    <property type="match status" value="1"/>
</dbReference>
<feature type="repeat" description="ANK" evidence="5">
    <location>
        <begin position="126"/>
        <end position="158"/>
    </location>
</feature>
<dbReference type="InterPro" id="IPR010513">
    <property type="entry name" value="KEN_dom"/>
</dbReference>
<feature type="repeat" description="ANK" evidence="5">
    <location>
        <begin position="159"/>
        <end position="191"/>
    </location>
</feature>
<feature type="region of interest" description="Disordered" evidence="6">
    <location>
        <begin position="747"/>
        <end position="768"/>
    </location>
</feature>
<feature type="repeat" description="ANK" evidence="5">
    <location>
        <begin position="202"/>
        <end position="235"/>
    </location>
</feature>
<dbReference type="SUPFAM" id="SSF48403">
    <property type="entry name" value="Ankyrin repeat"/>
    <property type="match status" value="1"/>
</dbReference>
<dbReference type="Gene3D" id="1.10.510.10">
    <property type="entry name" value="Transferase(Phosphotransferase) domain 1"/>
    <property type="match status" value="1"/>
</dbReference>
<dbReference type="Pfam" id="PF00069">
    <property type="entry name" value="Pkinase"/>
    <property type="match status" value="1"/>
</dbReference>
<dbReference type="SMART" id="SM00248">
    <property type="entry name" value="ANK"/>
    <property type="match status" value="8"/>
</dbReference>